<dbReference type="CDD" id="cd01830">
    <property type="entry name" value="XynE_like"/>
    <property type="match status" value="1"/>
</dbReference>
<gene>
    <name evidence="3" type="ORF">SYV04_26830</name>
</gene>
<sequence>MTPSLSRQRFTWSTLLALLAASLLTACFGRATHDDAAASWYGTWSVAPQDYNEPFPTPLPPLVFSNQTIRQVLRTSAGGKEVRVRFSNVFGKAPLKIDGASIARAQSGASIAPASSTELKFNGQPSVSIPAGEELWSDPAALAVEAETDLAVSLFLASDTPASTQHMFALRDNYVAAGNALATDTLSNPETRTSYFFITGVDVRSSARASVVVAFGDSITDGVGSTPGSNRRWTDFLVRRLRAEGNIGTVSVLNAGISGGRILTDVMGPKGVDRFERDVLGQSGVSHVIILLGINDIGFASFVPNQEVSVEQMTAGLQSMIDKAKARGVKVLVGTLLPYKGAAVAGTSYYQEAHEPKRQAFNAWIRENKTLDGVIDFADIMKNPADPLAILPAYDSGDRLHPSDAGYEAMARAIDLALITSKP</sequence>
<dbReference type="PROSITE" id="PS51257">
    <property type="entry name" value="PROKAR_LIPOPROTEIN"/>
    <property type="match status" value="1"/>
</dbReference>
<dbReference type="Gene3D" id="3.40.50.1110">
    <property type="entry name" value="SGNH hydrolase"/>
    <property type="match status" value="1"/>
</dbReference>
<dbReference type="PANTHER" id="PTHR43784:SF2">
    <property type="entry name" value="GDSL-LIKE LIPASE_ACYLHYDROLASE, PUTATIVE (AFU_ORTHOLOGUE AFUA_2G00820)-RELATED"/>
    <property type="match status" value="1"/>
</dbReference>
<feature type="chain" id="PRO_5047337698" evidence="1">
    <location>
        <begin position="32"/>
        <end position="423"/>
    </location>
</feature>
<evidence type="ECO:0000259" key="2">
    <source>
        <dbReference type="Pfam" id="PF13472"/>
    </source>
</evidence>
<keyword evidence="3" id="KW-0378">Hydrolase</keyword>
<protein>
    <submittedName>
        <fullName evidence="3">SGNH/GDSL hydrolase family protein</fullName>
    </submittedName>
</protein>
<dbReference type="InterPro" id="IPR036514">
    <property type="entry name" value="SGNH_hydro_sf"/>
</dbReference>
<dbReference type="SUPFAM" id="SSF52266">
    <property type="entry name" value="SGNH hydrolase"/>
    <property type="match status" value="1"/>
</dbReference>
<dbReference type="PANTHER" id="PTHR43784">
    <property type="entry name" value="GDSL-LIKE LIPASE/ACYLHYDROLASE, PUTATIVE (AFU_ORTHOLOGUE AFUA_2G00820)-RELATED"/>
    <property type="match status" value="1"/>
</dbReference>
<dbReference type="InterPro" id="IPR053140">
    <property type="entry name" value="GDSL_Rv0518-like"/>
</dbReference>
<keyword evidence="1" id="KW-0732">Signal</keyword>
<evidence type="ECO:0000256" key="1">
    <source>
        <dbReference type="SAM" id="SignalP"/>
    </source>
</evidence>
<name>A0ABU5HB35_9BACT</name>
<organism evidence="3 4">
    <name type="scientific">Hyalangium rubrum</name>
    <dbReference type="NCBI Taxonomy" id="3103134"/>
    <lineage>
        <taxon>Bacteria</taxon>
        <taxon>Pseudomonadati</taxon>
        <taxon>Myxococcota</taxon>
        <taxon>Myxococcia</taxon>
        <taxon>Myxococcales</taxon>
        <taxon>Cystobacterineae</taxon>
        <taxon>Archangiaceae</taxon>
        <taxon>Hyalangium</taxon>
    </lineage>
</organism>
<dbReference type="InterPro" id="IPR013830">
    <property type="entry name" value="SGNH_hydro"/>
</dbReference>
<feature type="signal peptide" evidence="1">
    <location>
        <begin position="1"/>
        <end position="31"/>
    </location>
</feature>
<dbReference type="EMBL" id="JAXIVS010000010">
    <property type="protein sequence ID" value="MDY7230038.1"/>
    <property type="molecule type" value="Genomic_DNA"/>
</dbReference>
<reference evidence="3 4" key="1">
    <citation type="submission" date="2023-12" db="EMBL/GenBank/DDBJ databases">
        <title>the genome sequence of Hyalangium sp. s54d21.</title>
        <authorList>
            <person name="Zhang X."/>
        </authorList>
    </citation>
    <scope>NUCLEOTIDE SEQUENCE [LARGE SCALE GENOMIC DNA]</scope>
    <source>
        <strain evidence="4">s54d21</strain>
    </source>
</reference>
<dbReference type="Pfam" id="PF13472">
    <property type="entry name" value="Lipase_GDSL_2"/>
    <property type="match status" value="1"/>
</dbReference>
<keyword evidence="4" id="KW-1185">Reference proteome</keyword>
<proteinExistence type="predicted"/>
<dbReference type="GO" id="GO:0016787">
    <property type="term" value="F:hydrolase activity"/>
    <property type="evidence" value="ECO:0007669"/>
    <property type="project" value="UniProtKB-KW"/>
</dbReference>
<feature type="domain" description="SGNH hydrolase-type esterase" evidence="2">
    <location>
        <begin position="214"/>
        <end position="409"/>
    </location>
</feature>
<accession>A0ABU5HB35</accession>
<dbReference type="Proteomes" id="UP001291309">
    <property type="component" value="Unassembled WGS sequence"/>
</dbReference>
<evidence type="ECO:0000313" key="4">
    <source>
        <dbReference type="Proteomes" id="UP001291309"/>
    </source>
</evidence>
<evidence type="ECO:0000313" key="3">
    <source>
        <dbReference type="EMBL" id="MDY7230038.1"/>
    </source>
</evidence>
<comment type="caution">
    <text evidence="3">The sequence shown here is derived from an EMBL/GenBank/DDBJ whole genome shotgun (WGS) entry which is preliminary data.</text>
</comment>
<dbReference type="RefSeq" id="WP_321548762.1">
    <property type="nucleotide sequence ID" value="NZ_JAXIVS010000010.1"/>
</dbReference>